<dbReference type="Gene3D" id="3.10.50.40">
    <property type="match status" value="1"/>
</dbReference>
<evidence type="ECO:0000256" key="5">
    <source>
        <dbReference type="ARBA" id="ARBA00022490"/>
    </source>
</evidence>
<reference evidence="9 10" key="2">
    <citation type="submission" date="2016-03" db="EMBL/GenBank/DDBJ databases">
        <title>New uncultured bacterium of the family Gallionellaceae from acid mine drainage: description and reconstruction of genome based on metagenomic analysis of microbial community.</title>
        <authorList>
            <person name="Kadnikov V."/>
            <person name="Ivasenko D."/>
            <person name="Beletsky A."/>
            <person name="Mardanov A."/>
            <person name="Danilova E."/>
            <person name="Pimenov N."/>
            <person name="Karnachuk O."/>
            <person name="Ravin N."/>
        </authorList>
    </citation>
    <scope>NUCLEOTIDE SEQUENCE [LARGE SCALE GENOMIC DNA]</scope>
    <source>
        <strain evidence="9">ShG14-8</strain>
    </source>
</reference>
<evidence type="ECO:0000256" key="2">
    <source>
        <dbReference type="ARBA" id="ARBA00004496"/>
    </source>
</evidence>
<keyword evidence="5" id="KW-0963">Cytoplasm</keyword>
<comment type="catalytic activity">
    <reaction evidence="1">
        <text>[protein]-peptidylproline (omega=180) = [protein]-peptidylproline (omega=0)</text>
        <dbReference type="Rhea" id="RHEA:16237"/>
        <dbReference type="Rhea" id="RHEA-COMP:10747"/>
        <dbReference type="Rhea" id="RHEA-COMP:10748"/>
        <dbReference type="ChEBI" id="CHEBI:83833"/>
        <dbReference type="ChEBI" id="CHEBI:83834"/>
        <dbReference type="EC" id="5.2.1.8"/>
    </reaction>
</comment>
<keyword evidence="8 9" id="KW-0413">Isomerase</keyword>
<sequence length="169" mass="18942">MSDTIEDEKFVELNYKVVDSKTGDILVTVDYPLAYVHGVNDVMSEEVTKELYGKKVGDIIEVPIDTTKLYGERDESLVFTDRIENVPEEYREIGMTITMENEKGEPRNFIVTRFDDKTLTVDGNNPLCGREVTFMLEVLSIREATGEEIELGGAVGADPDLNEILGQAK</sequence>
<evidence type="ECO:0000256" key="7">
    <source>
        <dbReference type="ARBA" id="ARBA00023186"/>
    </source>
</evidence>
<dbReference type="GO" id="GO:0003755">
    <property type="term" value="F:peptidyl-prolyl cis-trans isomerase activity"/>
    <property type="evidence" value="ECO:0007669"/>
    <property type="project" value="UniProtKB-KW"/>
</dbReference>
<evidence type="ECO:0000256" key="3">
    <source>
        <dbReference type="ARBA" id="ARBA00006577"/>
    </source>
</evidence>
<evidence type="ECO:0000256" key="4">
    <source>
        <dbReference type="ARBA" id="ARBA00013194"/>
    </source>
</evidence>
<comment type="subcellular location">
    <subcellularLocation>
        <location evidence="2">Cytoplasm</location>
    </subcellularLocation>
</comment>
<comment type="caution">
    <text evidence="9">The sequence shown here is derived from an EMBL/GenBank/DDBJ whole genome shotgun (WGS) entry which is preliminary data.</text>
</comment>
<proteinExistence type="inferred from homology"/>
<name>A0A139BSQ6_9PROT</name>
<protein>
    <recommendedName>
        <fullName evidence="4">peptidylprolyl isomerase</fullName>
        <ecNumber evidence="4">5.2.1.8</ecNumber>
    </recommendedName>
</protein>
<evidence type="ECO:0000256" key="1">
    <source>
        <dbReference type="ARBA" id="ARBA00000971"/>
    </source>
</evidence>
<dbReference type="EMBL" id="LSLI01000045">
    <property type="protein sequence ID" value="KXS32027.1"/>
    <property type="molecule type" value="Genomic_DNA"/>
</dbReference>
<accession>A0A139BSQ6</accession>
<gene>
    <name evidence="9" type="ORF">AWT59_1848</name>
</gene>
<dbReference type="InterPro" id="IPR046357">
    <property type="entry name" value="PPIase_dom_sf"/>
</dbReference>
<dbReference type="SUPFAM" id="SSF54534">
    <property type="entry name" value="FKBP-like"/>
    <property type="match status" value="1"/>
</dbReference>
<evidence type="ECO:0000256" key="8">
    <source>
        <dbReference type="ARBA" id="ARBA00023235"/>
    </source>
</evidence>
<evidence type="ECO:0000313" key="10">
    <source>
        <dbReference type="Proteomes" id="UP000070578"/>
    </source>
</evidence>
<comment type="similarity">
    <text evidence="3">Belongs to the FKBP-type PPIase family.</text>
</comment>
<keyword evidence="7" id="KW-0143">Chaperone</keyword>
<dbReference type="AlphaFoldDB" id="A0A139BSQ6"/>
<dbReference type="Proteomes" id="UP000070578">
    <property type="component" value="Unassembled WGS sequence"/>
</dbReference>
<evidence type="ECO:0000256" key="6">
    <source>
        <dbReference type="ARBA" id="ARBA00023110"/>
    </source>
</evidence>
<dbReference type="PATRIC" id="fig|1796491.3.peg.2019"/>
<dbReference type="EC" id="5.2.1.8" evidence="4"/>
<dbReference type="GO" id="GO:0005737">
    <property type="term" value="C:cytoplasm"/>
    <property type="evidence" value="ECO:0007669"/>
    <property type="project" value="UniProtKB-SubCell"/>
</dbReference>
<organism evidence="9 10">
    <name type="scientific">Candidatus Gallionella acididurans</name>
    <dbReference type="NCBI Taxonomy" id="1796491"/>
    <lineage>
        <taxon>Bacteria</taxon>
        <taxon>Pseudomonadati</taxon>
        <taxon>Pseudomonadota</taxon>
        <taxon>Betaproteobacteria</taxon>
        <taxon>Nitrosomonadales</taxon>
        <taxon>Gallionellaceae</taxon>
        <taxon>Gallionella</taxon>
    </lineage>
</organism>
<keyword evidence="6" id="KW-0697">Rotamase</keyword>
<dbReference type="PANTHER" id="PTHR47861:SF3">
    <property type="entry name" value="FKBP-TYPE PEPTIDYL-PROLYL CIS-TRANS ISOMERASE SLYD"/>
    <property type="match status" value="1"/>
</dbReference>
<dbReference type="PANTHER" id="PTHR47861">
    <property type="entry name" value="FKBP-TYPE PEPTIDYL-PROLYL CIS-TRANS ISOMERASE SLYD"/>
    <property type="match status" value="1"/>
</dbReference>
<evidence type="ECO:0000313" key="9">
    <source>
        <dbReference type="EMBL" id="KXS32027.1"/>
    </source>
</evidence>
<reference evidence="9 10" key="1">
    <citation type="submission" date="2016-02" db="EMBL/GenBank/DDBJ databases">
        <authorList>
            <person name="Wen L."/>
            <person name="He K."/>
            <person name="Yang H."/>
        </authorList>
    </citation>
    <scope>NUCLEOTIDE SEQUENCE [LARGE SCALE GENOMIC DNA]</scope>
    <source>
        <strain evidence="9">ShG14-8</strain>
    </source>
</reference>